<name>A0AAV7Q240_PLEWA</name>
<dbReference type="EMBL" id="JANPWB010000011">
    <property type="protein sequence ID" value="KAJ1133382.1"/>
    <property type="molecule type" value="Genomic_DNA"/>
</dbReference>
<protein>
    <submittedName>
        <fullName evidence="2">Uncharacterized protein</fullName>
    </submittedName>
</protein>
<proteinExistence type="predicted"/>
<keyword evidence="3" id="KW-1185">Reference proteome</keyword>
<evidence type="ECO:0000313" key="2">
    <source>
        <dbReference type="EMBL" id="KAJ1133382.1"/>
    </source>
</evidence>
<dbReference type="AlphaFoldDB" id="A0AAV7Q240"/>
<feature type="region of interest" description="Disordered" evidence="1">
    <location>
        <begin position="1"/>
        <end position="52"/>
    </location>
</feature>
<evidence type="ECO:0000256" key="1">
    <source>
        <dbReference type="SAM" id="MobiDB-lite"/>
    </source>
</evidence>
<reference evidence="2" key="1">
    <citation type="journal article" date="2022" name="bioRxiv">
        <title>Sequencing and chromosome-scale assembly of the giantPleurodeles waltlgenome.</title>
        <authorList>
            <person name="Brown T."/>
            <person name="Elewa A."/>
            <person name="Iarovenko S."/>
            <person name="Subramanian E."/>
            <person name="Araus A.J."/>
            <person name="Petzold A."/>
            <person name="Susuki M."/>
            <person name="Suzuki K.-i.T."/>
            <person name="Hayashi T."/>
            <person name="Toyoda A."/>
            <person name="Oliveira C."/>
            <person name="Osipova E."/>
            <person name="Leigh N.D."/>
            <person name="Simon A."/>
            <person name="Yun M.H."/>
        </authorList>
    </citation>
    <scope>NUCLEOTIDE SEQUENCE</scope>
    <source>
        <strain evidence="2">20211129_DDA</strain>
        <tissue evidence="2">Liver</tissue>
    </source>
</reference>
<dbReference type="Proteomes" id="UP001066276">
    <property type="component" value="Chromosome 7"/>
</dbReference>
<gene>
    <name evidence="2" type="ORF">NDU88_011677</name>
</gene>
<feature type="non-terminal residue" evidence="2">
    <location>
        <position position="52"/>
    </location>
</feature>
<comment type="caution">
    <text evidence="2">The sequence shown here is derived from an EMBL/GenBank/DDBJ whole genome shotgun (WGS) entry which is preliminary data.</text>
</comment>
<feature type="non-terminal residue" evidence="2">
    <location>
        <position position="1"/>
    </location>
</feature>
<feature type="compositionally biased region" description="Basic and acidic residues" evidence="1">
    <location>
        <begin position="37"/>
        <end position="46"/>
    </location>
</feature>
<accession>A0AAV7Q240</accession>
<sequence>PPQERKPPLYTPVCTETPLDHHRREAATPVHPSVYRDTPRPPHERQPPLYTP</sequence>
<organism evidence="2 3">
    <name type="scientific">Pleurodeles waltl</name>
    <name type="common">Iberian ribbed newt</name>
    <dbReference type="NCBI Taxonomy" id="8319"/>
    <lineage>
        <taxon>Eukaryota</taxon>
        <taxon>Metazoa</taxon>
        <taxon>Chordata</taxon>
        <taxon>Craniata</taxon>
        <taxon>Vertebrata</taxon>
        <taxon>Euteleostomi</taxon>
        <taxon>Amphibia</taxon>
        <taxon>Batrachia</taxon>
        <taxon>Caudata</taxon>
        <taxon>Salamandroidea</taxon>
        <taxon>Salamandridae</taxon>
        <taxon>Pleurodelinae</taxon>
        <taxon>Pleurodeles</taxon>
    </lineage>
</organism>
<evidence type="ECO:0000313" key="3">
    <source>
        <dbReference type="Proteomes" id="UP001066276"/>
    </source>
</evidence>